<dbReference type="PANTHER" id="PTHR40265">
    <property type="entry name" value="BLL2707 PROTEIN"/>
    <property type="match status" value="1"/>
</dbReference>
<gene>
    <name evidence="2" type="ORF">ACFOOL_15775</name>
</gene>
<keyword evidence="3" id="KW-1185">Reference proteome</keyword>
<dbReference type="EMBL" id="JBHRYD010000015">
    <property type="protein sequence ID" value="MFC3706212.1"/>
    <property type="molecule type" value="Genomic_DNA"/>
</dbReference>
<dbReference type="RefSeq" id="WP_380098293.1">
    <property type="nucleotide sequence ID" value="NZ_JBHRYD010000015.1"/>
</dbReference>
<dbReference type="InterPro" id="IPR029068">
    <property type="entry name" value="Glyas_Bleomycin-R_OHBP_Dase"/>
</dbReference>
<proteinExistence type="predicted"/>
<evidence type="ECO:0000313" key="2">
    <source>
        <dbReference type="EMBL" id="MFC3706212.1"/>
    </source>
</evidence>
<evidence type="ECO:0000259" key="1">
    <source>
        <dbReference type="PROSITE" id="PS51819"/>
    </source>
</evidence>
<dbReference type="Gene3D" id="3.10.180.10">
    <property type="entry name" value="2,3-Dihydroxybiphenyl 1,2-Dioxygenase, domain 1"/>
    <property type="match status" value="1"/>
</dbReference>
<name>A0ABV7X3S3_9HYPH</name>
<accession>A0ABV7X3S3</accession>
<organism evidence="2 3">
    <name type="scientific">Devosia honganensis</name>
    <dbReference type="NCBI Taxonomy" id="1610527"/>
    <lineage>
        <taxon>Bacteria</taxon>
        <taxon>Pseudomonadati</taxon>
        <taxon>Pseudomonadota</taxon>
        <taxon>Alphaproteobacteria</taxon>
        <taxon>Hyphomicrobiales</taxon>
        <taxon>Devosiaceae</taxon>
        <taxon>Devosia</taxon>
    </lineage>
</organism>
<dbReference type="InterPro" id="IPR025870">
    <property type="entry name" value="Glyoxalase-like_dom"/>
</dbReference>
<dbReference type="SUPFAM" id="SSF54593">
    <property type="entry name" value="Glyoxalase/Bleomycin resistance protein/Dihydroxybiphenyl dioxygenase"/>
    <property type="match status" value="1"/>
</dbReference>
<dbReference type="Proteomes" id="UP001595613">
    <property type="component" value="Unassembled WGS sequence"/>
</dbReference>
<dbReference type="Pfam" id="PF13468">
    <property type="entry name" value="Glyoxalase_3"/>
    <property type="match status" value="1"/>
</dbReference>
<evidence type="ECO:0000313" key="3">
    <source>
        <dbReference type="Proteomes" id="UP001595613"/>
    </source>
</evidence>
<dbReference type="PROSITE" id="PS51819">
    <property type="entry name" value="VOC"/>
    <property type="match status" value="1"/>
</dbReference>
<sequence>MPAFTGLEHLVFMVNDLDAAAAQWRRLGFTLSPKGFHSGESGTANYTMMFERDYLELLGNLRPTPNNAAGRAFLETVGEGLQRVALGTSDAQASAAFWSGQDLLTHGPKFIERPVTRPDGSTGMVSFNVVDWDNDSRPEGMRLFACQHLTPQMVWLPELLTHANGAEAIAALDIPSADPEGEARRLAALADAELGREAGDRWIVRPGGERADLVFIGMQSFAALYPDVTVRPGLEIHDCVVRLVTASLEQAQAAIGDLATRAEGRLLVAAAHANGVNLCFEARR</sequence>
<protein>
    <submittedName>
        <fullName evidence="2">VOC family protein</fullName>
    </submittedName>
</protein>
<feature type="domain" description="VOC" evidence="1">
    <location>
        <begin position="6"/>
        <end position="148"/>
    </location>
</feature>
<dbReference type="InterPro" id="IPR037523">
    <property type="entry name" value="VOC_core"/>
</dbReference>
<comment type="caution">
    <text evidence="2">The sequence shown here is derived from an EMBL/GenBank/DDBJ whole genome shotgun (WGS) entry which is preliminary data.</text>
</comment>
<dbReference type="PANTHER" id="PTHR40265:SF1">
    <property type="entry name" value="GLYOXALASE-LIKE DOMAIN-CONTAINING PROTEIN"/>
    <property type="match status" value="1"/>
</dbReference>
<reference evidence="3" key="1">
    <citation type="journal article" date="2019" name="Int. J. Syst. Evol. Microbiol.">
        <title>The Global Catalogue of Microorganisms (GCM) 10K type strain sequencing project: providing services to taxonomists for standard genome sequencing and annotation.</title>
        <authorList>
            <consortium name="The Broad Institute Genomics Platform"/>
            <consortium name="The Broad Institute Genome Sequencing Center for Infectious Disease"/>
            <person name="Wu L."/>
            <person name="Ma J."/>
        </authorList>
    </citation>
    <scope>NUCLEOTIDE SEQUENCE [LARGE SCALE GENOMIC DNA]</scope>
    <source>
        <strain evidence="3">KCTC 42281</strain>
    </source>
</reference>